<dbReference type="HOGENOM" id="CLU_1200659_0_0_1"/>
<dbReference type="InParanoid" id="C4WW25"/>
<evidence type="ECO:0000313" key="3">
    <source>
        <dbReference type="EnsemblMetazoa" id="NP_001155730.1"/>
    </source>
</evidence>
<dbReference type="AlphaFoldDB" id="C4WW25"/>
<feature type="region of interest" description="Disordered" evidence="1">
    <location>
        <begin position="190"/>
        <end position="231"/>
    </location>
</feature>
<dbReference type="Proteomes" id="UP000007819">
    <property type="component" value="Chromosome A3"/>
</dbReference>
<organism evidence="2">
    <name type="scientific">Acyrthosiphon pisum</name>
    <name type="common">Pea aphid</name>
    <dbReference type="NCBI Taxonomy" id="7029"/>
    <lineage>
        <taxon>Eukaryota</taxon>
        <taxon>Metazoa</taxon>
        <taxon>Ecdysozoa</taxon>
        <taxon>Arthropoda</taxon>
        <taxon>Hexapoda</taxon>
        <taxon>Insecta</taxon>
        <taxon>Pterygota</taxon>
        <taxon>Neoptera</taxon>
        <taxon>Paraneoptera</taxon>
        <taxon>Hemiptera</taxon>
        <taxon>Sternorrhyncha</taxon>
        <taxon>Aphidomorpha</taxon>
        <taxon>Aphidoidea</taxon>
        <taxon>Aphididae</taxon>
        <taxon>Macrosiphini</taxon>
        <taxon>Acyrthosiphon</taxon>
    </lineage>
</organism>
<evidence type="ECO:0000256" key="1">
    <source>
        <dbReference type="SAM" id="MobiDB-lite"/>
    </source>
</evidence>
<reference evidence="4" key="2">
    <citation type="submission" date="2010-06" db="EMBL/GenBank/DDBJ databases">
        <authorList>
            <person name="Jiang H."/>
            <person name="Abraham K."/>
            <person name="Ali S."/>
            <person name="Alsbrooks S.L."/>
            <person name="Anim B.N."/>
            <person name="Anosike U.S."/>
            <person name="Attaway T."/>
            <person name="Bandaranaike D.P."/>
            <person name="Battles P.K."/>
            <person name="Bell S.N."/>
            <person name="Bell A.V."/>
            <person name="Beltran B."/>
            <person name="Bickham C."/>
            <person name="Bustamante Y."/>
            <person name="Caleb T."/>
            <person name="Canada A."/>
            <person name="Cardenas V."/>
            <person name="Carter K."/>
            <person name="Chacko J."/>
            <person name="Chandrabose M.N."/>
            <person name="Chavez D."/>
            <person name="Chavez A."/>
            <person name="Chen L."/>
            <person name="Chu H.-S."/>
            <person name="Claassen K.J."/>
            <person name="Cockrell R."/>
            <person name="Collins M."/>
            <person name="Cooper J.A."/>
            <person name="Cree A."/>
            <person name="Curry S.M."/>
            <person name="Da Y."/>
            <person name="Dao M.D."/>
            <person name="Das B."/>
            <person name="Davila M.-L."/>
            <person name="Davy-Carroll L."/>
            <person name="Denson S."/>
            <person name="Dinh H."/>
            <person name="Ebong V.E."/>
            <person name="Edwards J.R."/>
            <person name="Egan A."/>
            <person name="El-Daye J."/>
            <person name="Escobedo L."/>
            <person name="Fernandez S."/>
            <person name="Fernando P.R."/>
            <person name="Flagg N."/>
            <person name="Forbes L.D."/>
            <person name="Fowler R.G."/>
            <person name="Fu Q."/>
            <person name="Gabisi R.A."/>
            <person name="Ganer J."/>
            <person name="Garbino Pronczuk A."/>
            <person name="Garcia R.M."/>
            <person name="Garner T."/>
            <person name="Garrett T.E."/>
            <person name="Gonzalez D.A."/>
            <person name="Hamid H."/>
            <person name="Hawkins E.S."/>
            <person name="Hirani K."/>
            <person name="Hogues M.E."/>
            <person name="Hollins B."/>
            <person name="Hsiao C.-H."/>
            <person name="Jabil R."/>
            <person name="James M.L."/>
            <person name="Jhangiani S.N."/>
            <person name="Johnson B."/>
            <person name="Johnson Q."/>
            <person name="Joshi V."/>
            <person name="Kalu J.B."/>
            <person name="Kam C."/>
            <person name="Kashfia A."/>
            <person name="Keebler J."/>
            <person name="Kisamo H."/>
            <person name="Kovar C.L."/>
            <person name="Lago L.A."/>
            <person name="Lai C.-Y."/>
            <person name="Laidlaw J."/>
            <person name="Lara F."/>
            <person name="Le T.-K."/>
            <person name="Lee S.L."/>
            <person name="Legall F.H."/>
            <person name="Lemon S.J."/>
            <person name="Lewis L.R."/>
            <person name="Li B."/>
            <person name="Liu Y."/>
            <person name="Liu Y.-S."/>
            <person name="Lopez J."/>
            <person name="Lozado R.J."/>
            <person name="Lu J."/>
            <person name="Madu R.C."/>
            <person name="Maheshwari M."/>
            <person name="Maheshwari R."/>
            <person name="Malloy K."/>
            <person name="Martinez E."/>
            <person name="Mathew T."/>
            <person name="Mercado I.C."/>
            <person name="Mercado C."/>
            <person name="Meyer B."/>
            <person name="Montgomery K."/>
            <person name="Morgan M.B."/>
            <person name="Munidasa M."/>
            <person name="Nazareth L.V."/>
            <person name="Nelson J."/>
            <person name="Ng B.M."/>
            <person name="Nguyen N.B."/>
            <person name="Nguyen P.Q."/>
            <person name="Nguyen T."/>
            <person name="Obregon M."/>
            <person name="Okwuonu G.O."/>
            <person name="Onwere C.G."/>
            <person name="Orozco G."/>
            <person name="Parra A."/>
            <person name="Patel S."/>
            <person name="Patil S."/>
            <person name="Perez A."/>
            <person name="Perez Y."/>
            <person name="Pham C."/>
            <person name="Primus E.L."/>
            <person name="Pu L.-L."/>
            <person name="Puazo M."/>
            <person name="Qin X."/>
            <person name="Quiroz J.B."/>
            <person name="Reese J."/>
            <person name="Richards S."/>
            <person name="Rives C.M."/>
            <person name="Robberts R."/>
            <person name="Ruiz S.J."/>
            <person name="Ruiz M.J."/>
            <person name="Santibanez J."/>
            <person name="Schneider B.W."/>
            <person name="Sisson I."/>
            <person name="Smith M."/>
            <person name="Sodergren E."/>
            <person name="Song X.-Z."/>
            <person name="Song B.B."/>
            <person name="Summersgill H."/>
            <person name="Thelus R."/>
            <person name="Thornton R.D."/>
            <person name="Trejos Z.Y."/>
            <person name="Usmani K."/>
            <person name="Vattathil S."/>
            <person name="Villasana D."/>
            <person name="Walker D.L."/>
            <person name="Wang S."/>
            <person name="Wang K."/>
            <person name="White C.S."/>
            <person name="Williams A.C."/>
            <person name="Williamson J."/>
            <person name="Wilson K."/>
            <person name="Woghiren I.O."/>
            <person name="Woodworth J.R."/>
            <person name="Worley K.C."/>
            <person name="Wright R.A."/>
            <person name="Wu W."/>
            <person name="Young L."/>
            <person name="Zhang L."/>
            <person name="Zhang J."/>
            <person name="Zhu Y."/>
            <person name="Muzny D.M."/>
            <person name="Weinstock G."/>
            <person name="Gibbs R.A."/>
        </authorList>
    </citation>
    <scope>NUCLEOTIDE SEQUENCE [LARGE SCALE GENOMIC DNA]</scope>
    <source>
        <strain evidence="4">LSR1</strain>
    </source>
</reference>
<reference evidence="3" key="3">
    <citation type="submission" date="2022-06" db="UniProtKB">
        <authorList>
            <consortium name="EnsemblMetazoa"/>
        </authorList>
    </citation>
    <scope>IDENTIFICATION</scope>
</reference>
<accession>C4WW25</accession>
<keyword evidence="4" id="KW-1185">Reference proteome</keyword>
<reference evidence="2" key="1">
    <citation type="submission" date="2009-06" db="EMBL/GenBank/DDBJ databases">
        <title>A full-length cDNA resource of the pea aphid, Acyrthosiphon pisum.</title>
        <authorList>
            <person name="Shigenobu S."/>
            <person name="Nakabachi A."/>
            <person name="Richards S."/>
        </authorList>
    </citation>
    <scope>NUCLEOTIDE SEQUENCE</scope>
    <source>
        <strain evidence="2">LSR1</strain>
        <tissue evidence="2">Whole body</tissue>
    </source>
</reference>
<evidence type="ECO:0000313" key="2">
    <source>
        <dbReference type="EMBL" id="BAH72095.1"/>
    </source>
</evidence>
<evidence type="ECO:0000313" key="4">
    <source>
        <dbReference type="Proteomes" id="UP000007819"/>
    </source>
</evidence>
<feature type="compositionally biased region" description="Basic residues" evidence="1">
    <location>
        <begin position="215"/>
        <end position="231"/>
    </location>
</feature>
<dbReference type="KEGG" id="api:100166987"/>
<feature type="compositionally biased region" description="Basic and acidic residues" evidence="1">
    <location>
        <begin position="192"/>
        <end position="201"/>
    </location>
</feature>
<name>C4WW25_ACYPI</name>
<sequence>MTSALDVRIATALKKLFDEGALISRIYCKVRKKFRGEKLFRRLKQITVSIKKLHQLNISEAIFDNGVATKRACLWDGTRILPALSIINRLQQFSEGTAQLIVKVLQSGQCWLEMNIAFAMVSRVWILTKSLNKSFSLSCQNVTPLPNQSKISENQWLPNVELPECLNNNILENSQSESIVELVERPGSVMRRKPEPEDPVVKKRKRPGKQIRMLREKHKNKIKVVKKQKTK</sequence>
<dbReference type="EMBL" id="AK341810">
    <property type="protein sequence ID" value="BAH72095.1"/>
    <property type="molecule type" value="mRNA"/>
</dbReference>
<gene>
    <name evidence="2" type="primary">ACYPI007816</name>
    <name evidence="3" type="synonym">100166987</name>
</gene>
<proteinExistence type="evidence at transcript level"/>
<dbReference type="OrthoDB" id="9899341at2759"/>
<protein>
    <submittedName>
        <fullName evidence="2">ACYPI007816 protein</fullName>
    </submittedName>
</protein>
<dbReference type="EnsemblMetazoa" id="NM_001162258.2">
    <property type="protein sequence ID" value="NP_001155730.1"/>
    <property type="gene ID" value="LOC100166987"/>
</dbReference>